<evidence type="ECO:0000313" key="1">
    <source>
        <dbReference type="EMBL" id="SHL88833.1"/>
    </source>
</evidence>
<accession>A0A1M7EAQ5</accession>
<name>A0A1M7EAQ5_9RHOB</name>
<keyword evidence="2" id="KW-1185">Reference proteome</keyword>
<sequence>MEPQVIFQTPIPREDLYAARSHRARRLAGWVKLALCACVLTAIWQEKALAPPVHDKMQDVAALAASALGSSQTVQSYLSMATTTLTTMNDGETDPVSKLVLKLRQ</sequence>
<dbReference type="EMBL" id="FRCB01000003">
    <property type="protein sequence ID" value="SHL88833.1"/>
    <property type="molecule type" value="Genomic_DNA"/>
</dbReference>
<dbReference type="RefSeq" id="WP_149779061.1">
    <property type="nucleotide sequence ID" value="NZ_FRCB01000003.1"/>
</dbReference>
<gene>
    <name evidence="1" type="ORF">SAMN05443432_103277</name>
</gene>
<reference evidence="1 2" key="1">
    <citation type="submission" date="2016-11" db="EMBL/GenBank/DDBJ databases">
        <authorList>
            <person name="Varghese N."/>
            <person name="Submissions S."/>
        </authorList>
    </citation>
    <scope>NUCLEOTIDE SEQUENCE [LARGE SCALE GENOMIC DNA]</scope>
    <source>
        <strain evidence="1 2">DSM 28249</strain>
    </source>
</reference>
<dbReference type="AlphaFoldDB" id="A0A1M7EAQ5"/>
<protein>
    <submittedName>
        <fullName evidence="1">Uncharacterized protein</fullName>
    </submittedName>
</protein>
<proteinExistence type="predicted"/>
<evidence type="ECO:0000313" key="2">
    <source>
        <dbReference type="Proteomes" id="UP000322545"/>
    </source>
</evidence>
<organism evidence="1 2">
    <name type="scientific">Roseovarius litoreus</name>
    <dbReference type="NCBI Taxonomy" id="1155722"/>
    <lineage>
        <taxon>Bacteria</taxon>
        <taxon>Pseudomonadati</taxon>
        <taxon>Pseudomonadota</taxon>
        <taxon>Alphaproteobacteria</taxon>
        <taxon>Rhodobacterales</taxon>
        <taxon>Roseobacteraceae</taxon>
        <taxon>Roseovarius</taxon>
    </lineage>
</organism>
<dbReference type="Proteomes" id="UP000322545">
    <property type="component" value="Unassembled WGS sequence"/>
</dbReference>